<dbReference type="AlphaFoldDB" id="A0A157ZP73"/>
<name>A0A157ZP73_9BURK</name>
<dbReference type="EMBL" id="FCOB02000003">
    <property type="protein sequence ID" value="SAK47302.1"/>
    <property type="molecule type" value="Genomic_DNA"/>
</dbReference>
<reference evidence="2" key="1">
    <citation type="submission" date="2016-01" db="EMBL/GenBank/DDBJ databases">
        <authorList>
            <person name="Peeters C."/>
        </authorList>
    </citation>
    <scope>NUCLEOTIDE SEQUENCE [LARGE SCALE GENOMIC DNA]</scope>
    <source>
        <strain evidence="2">LMG 29326</strain>
    </source>
</reference>
<protein>
    <submittedName>
        <fullName evidence="2">Uncharacterized protein</fullName>
    </submittedName>
</protein>
<gene>
    <name evidence="2" type="ORF">AWB83_00834</name>
</gene>
<keyword evidence="3" id="KW-1185">Reference proteome</keyword>
<proteinExistence type="predicted"/>
<dbReference type="OrthoDB" id="9132590at2"/>
<evidence type="ECO:0000313" key="3">
    <source>
        <dbReference type="Proteomes" id="UP000054978"/>
    </source>
</evidence>
<sequence length="172" mass="18991">MSRWTWELRRAQWRLGIFGVLAVLIALGAAIIALVDIVPLRADITARRHGLDARAASLKQPPPPAADEAVAPVSADQRYFVFLHSLHAIAAKNGMIIPQISYQVATERDSSVKRYLVEGSFQATYPQLRGFIGALRRLPGTRCERLTMTRADIGATQLEVRLQCAFLVEAAK</sequence>
<accession>A0A157ZP73</accession>
<keyword evidence="1" id="KW-1133">Transmembrane helix</keyword>
<keyword evidence="1" id="KW-0472">Membrane</keyword>
<evidence type="ECO:0000313" key="2">
    <source>
        <dbReference type="EMBL" id="SAK47302.1"/>
    </source>
</evidence>
<keyword evidence="1" id="KW-0812">Transmembrane</keyword>
<evidence type="ECO:0000256" key="1">
    <source>
        <dbReference type="SAM" id="Phobius"/>
    </source>
</evidence>
<dbReference type="Proteomes" id="UP000054978">
    <property type="component" value="Unassembled WGS sequence"/>
</dbReference>
<dbReference type="RefSeq" id="WP_087042989.1">
    <property type="nucleotide sequence ID" value="NZ_FCOB02000003.1"/>
</dbReference>
<organism evidence="2 3">
    <name type="scientific">Caballeronia ptereochthonis</name>
    <dbReference type="NCBI Taxonomy" id="1777144"/>
    <lineage>
        <taxon>Bacteria</taxon>
        <taxon>Pseudomonadati</taxon>
        <taxon>Pseudomonadota</taxon>
        <taxon>Betaproteobacteria</taxon>
        <taxon>Burkholderiales</taxon>
        <taxon>Burkholderiaceae</taxon>
        <taxon>Caballeronia</taxon>
    </lineage>
</organism>
<dbReference type="STRING" id="1777144.AWB83_00834"/>
<feature type="transmembrane region" description="Helical" evidence="1">
    <location>
        <begin position="15"/>
        <end position="38"/>
    </location>
</feature>
<comment type="caution">
    <text evidence="2">The sequence shown here is derived from an EMBL/GenBank/DDBJ whole genome shotgun (WGS) entry which is preliminary data.</text>
</comment>